<dbReference type="EC" id="2.3.2.27" evidence="2"/>
<comment type="catalytic activity">
    <reaction evidence="1">
        <text>S-ubiquitinyl-[E2 ubiquitin-conjugating enzyme]-L-cysteine + [acceptor protein]-L-lysine = [E2 ubiquitin-conjugating enzyme]-L-cysteine + N(6)-ubiquitinyl-[acceptor protein]-L-lysine.</text>
        <dbReference type="EC" id="2.3.2.27"/>
    </reaction>
</comment>
<dbReference type="FunFam" id="3.30.40.10:FF:000376">
    <property type="entry name" value="Putative E3 ubiquitin-protein ligase RHB1A"/>
    <property type="match status" value="1"/>
</dbReference>
<dbReference type="AlphaFoldDB" id="A0AAV9AT97"/>
<proteinExistence type="predicted"/>
<keyword evidence="12" id="KW-1185">Reference proteome</keyword>
<dbReference type="Proteomes" id="UP001179952">
    <property type="component" value="Unassembled WGS sequence"/>
</dbReference>
<evidence type="ECO:0000256" key="1">
    <source>
        <dbReference type="ARBA" id="ARBA00000900"/>
    </source>
</evidence>
<evidence type="ECO:0000256" key="7">
    <source>
        <dbReference type="ARBA" id="ARBA00022833"/>
    </source>
</evidence>
<organism evidence="11 12">
    <name type="scientific">Acorus gramineus</name>
    <name type="common">Dwarf sweet flag</name>
    <dbReference type="NCBI Taxonomy" id="55184"/>
    <lineage>
        <taxon>Eukaryota</taxon>
        <taxon>Viridiplantae</taxon>
        <taxon>Streptophyta</taxon>
        <taxon>Embryophyta</taxon>
        <taxon>Tracheophyta</taxon>
        <taxon>Spermatophyta</taxon>
        <taxon>Magnoliopsida</taxon>
        <taxon>Liliopsida</taxon>
        <taxon>Acoraceae</taxon>
        <taxon>Acorus</taxon>
    </lineage>
</organism>
<dbReference type="InterPro" id="IPR013083">
    <property type="entry name" value="Znf_RING/FYVE/PHD"/>
</dbReference>
<accession>A0AAV9AT97</accession>
<feature type="compositionally biased region" description="Basic and acidic residues" evidence="9">
    <location>
        <begin position="113"/>
        <end position="125"/>
    </location>
</feature>
<dbReference type="PANTHER" id="PTHR46463:SF89">
    <property type="entry name" value="E3 UBIQUITIN-PROTEIN LIGASE RHB1A-RELATED"/>
    <property type="match status" value="1"/>
</dbReference>
<dbReference type="GO" id="GO:0008270">
    <property type="term" value="F:zinc ion binding"/>
    <property type="evidence" value="ECO:0007669"/>
    <property type="project" value="UniProtKB-KW"/>
</dbReference>
<dbReference type="Pfam" id="PF13639">
    <property type="entry name" value="zf-RING_2"/>
    <property type="match status" value="1"/>
</dbReference>
<evidence type="ECO:0000313" key="12">
    <source>
        <dbReference type="Proteomes" id="UP001179952"/>
    </source>
</evidence>
<evidence type="ECO:0000256" key="6">
    <source>
        <dbReference type="ARBA" id="ARBA00022786"/>
    </source>
</evidence>
<feature type="compositionally biased region" description="Basic and acidic residues" evidence="9">
    <location>
        <begin position="77"/>
        <end position="88"/>
    </location>
</feature>
<keyword evidence="5 8" id="KW-0863">Zinc-finger</keyword>
<dbReference type="PROSITE" id="PS50089">
    <property type="entry name" value="ZF_RING_2"/>
    <property type="match status" value="1"/>
</dbReference>
<dbReference type="CDD" id="cd23116">
    <property type="entry name" value="RING-H2_AIRP1-like"/>
    <property type="match status" value="1"/>
</dbReference>
<gene>
    <name evidence="11" type="ORF">QJS04_geneDACA000369</name>
</gene>
<evidence type="ECO:0000313" key="11">
    <source>
        <dbReference type="EMBL" id="KAK1267444.1"/>
    </source>
</evidence>
<sequence length="202" mass="22292">MGGCCCSARRADVNRTPLYYYCPPTLEEHEPLSTRGRGAVSAISAALLVDTNLDTSSPDTYRAPPPPLPYDVCSRPDAPEIRNTKADPEQTTDPQSVGERVSSSGFESLTATEVKEGSLKKETDSKLGSPKVSETEISKLNDPIISDEEDVCPTCLEEYDAENPRIITKCEHHFHLSCILEWLERSDTCPVCDQLMIFNHSL</sequence>
<protein>
    <recommendedName>
        <fullName evidence="2">RING-type E3 ubiquitin transferase</fullName>
        <ecNumber evidence="2">2.3.2.27</ecNumber>
    </recommendedName>
</protein>
<name>A0AAV9AT97_ACOGR</name>
<keyword evidence="7" id="KW-0862">Zinc</keyword>
<dbReference type="Gene3D" id="3.30.40.10">
    <property type="entry name" value="Zinc/RING finger domain, C3HC4 (zinc finger)"/>
    <property type="match status" value="1"/>
</dbReference>
<evidence type="ECO:0000256" key="9">
    <source>
        <dbReference type="SAM" id="MobiDB-lite"/>
    </source>
</evidence>
<feature type="compositionally biased region" description="Polar residues" evidence="9">
    <location>
        <begin position="89"/>
        <end position="111"/>
    </location>
</feature>
<feature type="domain" description="RING-type" evidence="10">
    <location>
        <begin position="152"/>
        <end position="193"/>
    </location>
</feature>
<evidence type="ECO:0000256" key="8">
    <source>
        <dbReference type="PROSITE-ProRule" id="PRU00175"/>
    </source>
</evidence>
<dbReference type="SMART" id="SM00184">
    <property type="entry name" value="RING"/>
    <property type="match status" value="1"/>
</dbReference>
<evidence type="ECO:0000259" key="10">
    <source>
        <dbReference type="PROSITE" id="PS50089"/>
    </source>
</evidence>
<evidence type="ECO:0000256" key="5">
    <source>
        <dbReference type="ARBA" id="ARBA00022771"/>
    </source>
</evidence>
<evidence type="ECO:0000256" key="4">
    <source>
        <dbReference type="ARBA" id="ARBA00022723"/>
    </source>
</evidence>
<dbReference type="EMBL" id="JAUJYN010000007">
    <property type="protein sequence ID" value="KAK1267444.1"/>
    <property type="molecule type" value="Genomic_DNA"/>
</dbReference>
<dbReference type="InterPro" id="IPR001841">
    <property type="entry name" value="Znf_RING"/>
</dbReference>
<dbReference type="GO" id="GO:0061630">
    <property type="term" value="F:ubiquitin protein ligase activity"/>
    <property type="evidence" value="ECO:0007669"/>
    <property type="project" value="UniProtKB-EC"/>
</dbReference>
<comment type="caution">
    <text evidence="11">The sequence shown here is derived from an EMBL/GenBank/DDBJ whole genome shotgun (WGS) entry which is preliminary data.</text>
</comment>
<evidence type="ECO:0000256" key="2">
    <source>
        <dbReference type="ARBA" id="ARBA00012483"/>
    </source>
</evidence>
<feature type="region of interest" description="Disordered" evidence="9">
    <location>
        <begin position="54"/>
        <end position="134"/>
    </location>
</feature>
<dbReference type="PANTHER" id="PTHR46463">
    <property type="entry name" value="ZINC FINGER, RING/FYVE/PHD-TYPE"/>
    <property type="match status" value="1"/>
</dbReference>
<keyword evidence="4" id="KW-0479">Metal-binding</keyword>
<evidence type="ECO:0000256" key="3">
    <source>
        <dbReference type="ARBA" id="ARBA00022679"/>
    </source>
</evidence>
<keyword evidence="3" id="KW-0808">Transferase</keyword>
<reference evidence="11" key="1">
    <citation type="journal article" date="2023" name="Nat. Commun.">
        <title>Diploid and tetraploid genomes of Acorus and the evolution of monocots.</title>
        <authorList>
            <person name="Ma L."/>
            <person name="Liu K.W."/>
            <person name="Li Z."/>
            <person name="Hsiao Y.Y."/>
            <person name="Qi Y."/>
            <person name="Fu T."/>
            <person name="Tang G.D."/>
            <person name="Zhang D."/>
            <person name="Sun W.H."/>
            <person name="Liu D.K."/>
            <person name="Li Y."/>
            <person name="Chen G.Z."/>
            <person name="Liu X.D."/>
            <person name="Liao X.Y."/>
            <person name="Jiang Y.T."/>
            <person name="Yu X."/>
            <person name="Hao Y."/>
            <person name="Huang J."/>
            <person name="Zhao X.W."/>
            <person name="Ke S."/>
            <person name="Chen Y.Y."/>
            <person name="Wu W.L."/>
            <person name="Hsu J.L."/>
            <person name="Lin Y.F."/>
            <person name="Huang M.D."/>
            <person name="Li C.Y."/>
            <person name="Huang L."/>
            <person name="Wang Z.W."/>
            <person name="Zhao X."/>
            <person name="Zhong W.Y."/>
            <person name="Peng D.H."/>
            <person name="Ahmad S."/>
            <person name="Lan S."/>
            <person name="Zhang J.S."/>
            <person name="Tsai W.C."/>
            <person name="Van de Peer Y."/>
            <person name="Liu Z.J."/>
        </authorList>
    </citation>
    <scope>NUCLEOTIDE SEQUENCE</scope>
    <source>
        <strain evidence="11">SCP</strain>
    </source>
</reference>
<reference evidence="11" key="2">
    <citation type="submission" date="2023-06" db="EMBL/GenBank/DDBJ databases">
        <authorList>
            <person name="Ma L."/>
            <person name="Liu K.-W."/>
            <person name="Li Z."/>
            <person name="Hsiao Y.-Y."/>
            <person name="Qi Y."/>
            <person name="Fu T."/>
            <person name="Tang G."/>
            <person name="Zhang D."/>
            <person name="Sun W.-H."/>
            <person name="Liu D.-K."/>
            <person name="Li Y."/>
            <person name="Chen G.-Z."/>
            <person name="Liu X.-D."/>
            <person name="Liao X.-Y."/>
            <person name="Jiang Y.-T."/>
            <person name="Yu X."/>
            <person name="Hao Y."/>
            <person name="Huang J."/>
            <person name="Zhao X.-W."/>
            <person name="Ke S."/>
            <person name="Chen Y.-Y."/>
            <person name="Wu W.-L."/>
            <person name="Hsu J.-L."/>
            <person name="Lin Y.-F."/>
            <person name="Huang M.-D."/>
            <person name="Li C.-Y."/>
            <person name="Huang L."/>
            <person name="Wang Z.-W."/>
            <person name="Zhao X."/>
            <person name="Zhong W.-Y."/>
            <person name="Peng D.-H."/>
            <person name="Ahmad S."/>
            <person name="Lan S."/>
            <person name="Zhang J.-S."/>
            <person name="Tsai W.-C."/>
            <person name="Van De Peer Y."/>
            <person name="Liu Z.-J."/>
        </authorList>
    </citation>
    <scope>NUCLEOTIDE SEQUENCE</scope>
    <source>
        <strain evidence="11">SCP</strain>
        <tissue evidence="11">Leaves</tissue>
    </source>
</reference>
<dbReference type="SUPFAM" id="SSF57850">
    <property type="entry name" value="RING/U-box"/>
    <property type="match status" value="1"/>
</dbReference>
<keyword evidence="6" id="KW-0833">Ubl conjugation pathway</keyword>